<dbReference type="Pfam" id="PF02682">
    <property type="entry name" value="CT_C_D"/>
    <property type="match status" value="1"/>
</dbReference>
<dbReference type="AlphaFoldDB" id="A0A9P3AJ00"/>
<dbReference type="InterPro" id="IPR010016">
    <property type="entry name" value="PxpB"/>
</dbReference>
<dbReference type="GO" id="GO:0016787">
    <property type="term" value="F:hydrolase activity"/>
    <property type="evidence" value="ECO:0007669"/>
    <property type="project" value="UniProtKB-KW"/>
</dbReference>
<dbReference type="InterPro" id="IPR029000">
    <property type="entry name" value="Cyclophilin-like_dom_sf"/>
</dbReference>
<reference evidence="5" key="1">
    <citation type="submission" date="2020-09" db="EMBL/GenBank/DDBJ databases">
        <title>Pseudomonas syringae pv. eriobotryae genome sequence causing loquat canker disease.</title>
        <authorList>
            <person name="Fukuda S."/>
            <person name="Tashiro H."/>
            <person name="Nagano Y."/>
        </authorList>
    </citation>
    <scope>NUCLEOTIDE SEQUENCE</scope>
    <source>
        <strain evidence="5">AM001</strain>
    </source>
</reference>
<dbReference type="PANTHER" id="PTHR34698">
    <property type="entry name" value="5-OXOPROLINASE SUBUNIT B"/>
    <property type="match status" value="1"/>
</dbReference>
<keyword evidence="3" id="KW-0067">ATP-binding</keyword>
<gene>
    <name evidence="5" type="ORF">PSE10A_53030</name>
</gene>
<evidence type="ECO:0000313" key="5">
    <source>
        <dbReference type="EMBL" id="GFZ62792.1"/>
    </source>
</evidence>
<sequence length="157" mass="17083">MTSVDQVKQHLINTWSHVTISELAGREIDVPVIYGGERGEDLTAIAELANLDVETFIKLHSEAVYQVACVGAMPGFPYLSGLHPKLTTARRSVPRMRLEEGAVIIGGAQAGIMPCAAPSGWHVIGRTELKLFDQERDSPSFLQPGDRIRFSIAGIES</sequence>
<keyword evidence="2" id="KW-0378">Hydrolase</keyword>
<name>A0A9P3AJ00_PSEA0</name>
<organism evidence="5 6">
    <name type="scientific">Pseudomonas amygdali pv. eriobotryae</name>
    <dbReference type="NCBI Taxonomy" id="129137"/>
    <lineage>
        <taxon>Bacteria</taxon>
        <taxon>Pseudomonadati</taxon>
        <taxon>Pseudomonadota</taxon>
        <taxon>Gammaproteobacteria</taxon>
        <taxon>Pseudomonadales</taxon>
        <taxon>Pseudomonadaceae</taxon>
        <taxon>Pseudomonas</taxon>
        <taxon>Pseudomonas amygdali</taxon>
    </lineage>
</organism>
<evidence type="ECO:0000259" key="4">
    <source>
        <dbReference type="SMART" id="SM00796"/>
    </source>
</evidence>
<dbReference type="Proteomes" id="UP000630864">
    <property type="component" value="Unassembled WGS sequence"/>
</dbReference>
<dbReference type="PANTHER" id="PTHR34698:SF2">
    <property type="entry name" value="5-OXOPROLINASE SUBUNIT B"/>
    <property type="match status" value="1"/>
</dbReference>
<dbReference type="GO" id="GO:0005524">
    <property type="term" value="F:ATP binding"/>
    <property type="evidence" value="ECO:0007669"/>
    <property type="project" value="UniProtKB-KW"/>
</dbReference>
<proteinExistence type="predicted"/>
<evidence type="ECO:0000256" key="3">
    <source>
        <dbReference type="ARBA" id="ARBA00022840"/>
    </source>
</evidence>
<dbReference type="SMART" id="SM00796">
    <property type="entry name" value="AHS1"/>
    <property type="match status" value="1"/>
</dbReference>
<evidence type="ECO:0000256" key="2">
    <source>
        <dbReference type="ARBA" id="ARBA00022801"/>
    </source>
</evidence>
<evidence type="ECO:0000256" key="1">
    <source>
        <dbReference type="ARBA" id="ARBA00022741"/>
    </source>
</evidence>
<dbReference type="NCBIfam" id="TIGR00370">
    <property type="entry name" value="5-oxoprolinase subunit PxpB"/>
    <property type="match status" value="1"/>
</dbReference>
<dbReference type="SUPFAM" id="SSF50891">
    <property type="entry name" value="Cyclophilin-like"/>
    <property type="match status" value="1"/>
</dbReference>
<dbReference type="Gene3D" id="2.40.100.10">
    <property type="entry name" value="Cyclophilin-like"/>
    <property type="match status" value="1"/>
</dbReference>
<evidence type="ECO:0000313" key="6">
    <source>
        <dbReference type="Proteomes" id="UP000630864"/>
    </source>
</evidence>
<accession>A0A9P3AJ00</accession>
<comment type="caution">
    <text evidence="5">The sequence shown here is derived from an EMBL/GenBank/DDBJ whole genome shotgun (WGS) entry which is preliminary data.</text>
</comment>
<dbReference type="EMBL" id="BMZW01000051">
    <property type="protein sequence ID" value="GFZ62792.1"/>
    <property type="molecule type" value="Genomic_DNA"/>
</dbReference>
<dbReference type="InterPro" id="IPR003833">
    <property type="entry name" value="CT_C_D"/>
</dbReference>
<feature type="domain" description="Carboxyltransferase" evidence="4">
    <location>
        <begin position="1"/>
        <end position="142"/>
    </location>
</feature>
<keyword evidence="1" id="KW-0547">Nucleotide-binding</keyword>
<protein>
    <recommendedName>
        <fullName evidence="4">Carboxyltransferase domain-containing protein</fullName>
    </recommendedName>
</protein>